<reference evidence="3 4" key="1">
    <citation type="submission" date="2019-01" db="EMBL/GenBank/DDBJ databases">
        <title>Bacillus sp. M5HDSG1-1, whole genome shotgun sequence.</title>
        <authorList>
            <person name="Tuo L."/>
        </authorList>
    </citation>
    <scope>NUCLEOTIDE SEQUENCE [LARGE SCALE GENOMIC DNA]</scope>
    <source>
        <strain evidence="3 4">M5HDSG1-1</strain>
    </source>
</reference>
<dbReference type="EMBL" id="RZTZ01000002">
    <property type="protein sequence ID" value="RVT65604.1"/>
    <property type="molecule type" value="Genomic_DNA"/>
</dbReference>
<dbReference type="PROSITE" id="PS50987">
    <property type="entry name" value="HTH_ARSR_2"/>
    <property type="match status" value="1"/>
</dbReference>
<dbReference type="PANTHER" id="PTHR38600:SF1">
    <property type="entry name" value="TRANSCRIPTIONAL REGULATORY PROTEIN"/>
    <property type="match status" value="1"/>
</dbReference>
<protein>
    <submittedName>
        <fullName evidence="3">ArsR family transcriptional regulator</fullName>
    </submittedName>
</protein>
<keyword evidence="1" id="KW-0238">DNA-binding</keyword>
<evidence type="ECO:0000259" key="2">
    <source>
        <dbReference type="PROSITE" id="PS50987"/>
    </source>
</evidence>
<dbReference type="InterPro" id="IPR036388">
    <property type="entry name" value="WH-like_DNA-bd_sf"/>
</dbReference>
<dbReference type="InterPro" id="IPR036390">
    <property type="entry name" value="WH_DNA-bd_sf"/>
</dbReference>
<dbReference type="PANTHER" id="PTHR38600">
    <property type="entry name" value="TRANSCRIPTIONAL REGULATORY PROTEIN"/>
    <property type="match status" value="1"/>
</dbReference>
<dbReference type="InterPro" id="IPR011991">
    <property type="entry name" value="ArsR-like_HTH"/>
</dbReference>
<evidence type="ECO:0000256" key="1">
    <source>
        <dbReference type="ARBA" id="ARBA00023125"/>
    </source>
</evidence>
<evidence type="ECO:0000313" key="3">
    <source>
        <dbReference type="EMBL" id="RVT65604.1"/>
    </source>
</evidence>
<feature type="domain" description="HTH arsR-type" evidence="2">
    <location>
        <begin position="1"/>
        <end position="93"/>
    </location>
</feature>
<dbReference type="GO" id="GO:0003700">
    <property type="term" value="F:DNA-binding transcription factor activity"/>
    <property type="evidence" value="ECO:0007669"/>
    <property type="project" value="InterPro"/>
</dbReference>
<keyword evidence="4" id="KW-1185">Reference proteome</keyword>
<dbReference type="CDD" id="cd00090">
    <property type="entry name" value="HTH_ARSR"/>
    <property type="match status" value="1"/>
</dbReference>
<dbReference type="GeneID" id="87618447"/>
<dbReference type="GO" id="GO:0003677">
    <property type="term" value="F:DNA binding"/>
    <property type="evidence" value="ECO:0007669"/>
    <property type="project" value="UniProtKB-KW"/>
</dbReference>
<dbReference type="Pfam" id="PF01022">
    <property type="entry name" value="HTH_5"/>
    <property type="match status" value="1"/>
</dbReference>
<sequence>MTATAGKSDVFQAIADPTRRKVLKLLSEKDMPITEISSQFPVSRTAIVKHLQVLTDAKLVSARKTGREKIYTLSPEPLAEVQEWIAYYEQFWFNRLSVLKHLMEEDKK</sequence>
<dbReference type="SMART" id="SM00418">
    <property type="entry name" value="HTH_ARSR"/>
    <property type="match status" value="1"/>
</dbReference>
<accession>A0A3S2TYS3</accession>
<gene>
    <name evidence="3" type="ORF">EM808_08945</name>
</gene>
<dbReference type="PRINTS" id="PR00778">
    <property type="entry name" value="HTHARSR"/>
</dbReference>
<dbReference type="Gene3D" id="1.10.10.10">
    <property type="entry name" value="Winged helix-like DNA-binding domain superfamily/Winged helix DNA-binding domain"/>
    <property type="match status" value="1"/>
</dbReference>
<dbReference type="Proteomes" id="UP000288024">
    <property type="component" value="Unassembled WGS sequence"/>
</dbReference>
<dbReference type="SUPFAM" id="SSF46785">
    <property type="entry name" value="Winged helix' DNA-binding domain"/>
    <property type="match status" value="1"/>
</dbReference>
<evidence type="ECO:0000313" key="4">
    <source>
        <dbReference type="Proteomes" id="UP000288024"/>
    </source>
</evidence>
<dbReference type="RefSeq" id="WP_127737822.1">
    <property type="nucleotide sequence ID" value="NZ_CAJCKN010000097.1"/>
</dbReference>
<name>A0A3S2TYS3_9BACI</name>
<organism evidence="3 4">
    <name type="scientific">Niallia taxi</name>
    <dbReference type="NCBI Taxonomy" id="2499688"/>
    <lineage>
        <taxon>Bacteria</taxon>
        <taxon>Bacillati</taxon>
        <taxon>Bacillota</taxon>
        <taxon>Bacilli</taxon>
        <taxon>Bacillales</taxon>
        <taxon>Bacillaceae</taxon>
        <taxon>Niallia</taxon>
    </lineage>
</organism>
<proteinExistence type="predicted"/>
<dbReference type="NCBIfam" id="NF033788">
    <property type="entry name" value="HTH_metalloreg"/>
    <property type="match status" value="1"/>
</dbReference>
<dbReference type="AlphaFoldDB" id="A0A3S2TYS3"/>
<comment type="caution">
    <text evidence="3">The sequence shown here is derived from an EMBL/GenBank/DDBJ whole genome shotgun (WGS) entry which is preliminary data.</text>
</comment>
<dbReference type="InterPro" id="IPR001845">
    <property type="entry name" value="HTH_ArsR_DNA-bd_dom"/>
</dbReference>